<dbReference type="PANTHER" id="PTHR19308:SF14">
    <property type="entry name" value="START DOMAIN-CONTAINING PROTEIN"/>
    <property type="match status" value="1"/>
</dbReference>
<feature type="compositionally biased region" description="Low complexity" evidence="1">
    <location>
        <begin position="1398"/>
        <end position="1408"/>
    </location>
</feature>
<dbReference type="SUPFAM" id="SSF55961">
    <property type="entry name" value="Bet v1-like"/>
    <property type="match status" value="2"/>
</dbReference>
<evidence type="ECO:0000256" key="1">
    <source>
        <dbReference type="SAM" id="MobiDB-lite"/>
    </source>
</evidence>
<keyword evidence="5" id="KW-1185">Reference proteome</keyword>
<sequence length="1832" mass="205944">MTSNTVDASTTNPLKHASLQQQQHFEHITALPWRQQQHHNKDEQQDTHLDDKTHITTYKATRYFVPKHNMLEHYRACLSTIELRSQWCPWLKEIHVIESEKEQQQHYKTMTSLQGKIIDQEHGEHEMTWLEQTTLSKQSVRFIGATATLDFFLGIEIDQDSTTTTTTARATMYLQWIQPTLTTPSETLHRLIQLDAFPWISQCDAAITLKKLDYNNDTCCIDYSYQPQPQADLTFSSLPQAVTIHQKINYPTTSQWRHSGSWDPYQQQQQQQQTVRKNNFLGSSSLIFTSSTSSPQLHPMTTGNFSYPDKQLHPMMPWLTADEDNDEEEEEGHAGKDRHRLYTLDKDELRVQVAYIPHITLALPEKPAWSDKFAQLCVRCYRRRRRGQRLQQDDFVIQILHPQHMMQYFETEESMRLDDEEDKKVEDPLLVRVTISKSHGEKFSVNENEWPIRPWTWTSEDDSVKVEQDEDDDIFVDGMEELAQESNVTNSIQAVSSLPPSSTWIQTTAVKPEKSVAEEDKAAPVIQHPPLTTTHAAIKENKTLTDSSKIETQQEKEEQDIDVDEYRSLENKIPLSDPAALQKIAPQFNTYLQPTTTEATTIVQSPCKENGQVMIKKIDIPNHPLGGFLSESTWKDCSIWDIKSVLESTGARRIWDNTFENSTCLHALTPTSALWHTKMKGTWPVSARDYVCFQGQYTSPHRIDLLSTSCFGDSFQYKPLPPPVAGYTRATMDVMGWRLERLDDKTASVKQVMVTQFPTWVIQYITSRFIVQTCAAVQQARQYFETFGAPPSLEQLTCAQLVNVKHDHERKNWRCEYTRRLGTSSSEKEAPQQETTTDTMPQQSTVSVVRLDKRRWAANNKYAVAIDPPPSRVSALQKTSDPYGVWLTVEHDEAFIIPLRGKILVLIKPADELPVKHGQQQHQQPNECTLNVNGNTITIDREQRKPSLPVALPDRNKQASFSQNFLKEEEQEILSKIVSRPLDDSPAQPTTIMPAEKRSNTTTTTATVLTEEAKIEEALNQLPVSPKEHAQAALSFLKLTDEQFGWTVLSDNNKTGIRISKKPGVKPASTSTGTATSTSTTTTLASNNNKKPTDNGNTPLQVFDPYMVYKGSKVIENFSMDDIRSVITDIGHIRAQYDDTIEPKTDLIRQDDASGCSVIRQTIKALFPFKNREIYAVSCLAQEELLTSMSNTKRTLYVESSLPDFPLLNPKKTRGHLFMSGWILEPIDPYNTTTATNHPIPSTRVTHVAALDLGVSVPSYISNLVANNWFPKKLQAVESYLKSKGPPPVITLPLPLLVFSNNTLSKSSSSPSPSSSSSQDNNVDWIGVKSSYDEKHHFKVTHQFKILKKPRVEEALQPTASSSASLLPPFRRPSHHTLTPETRRGSLPTSTLPKKRTTASSSTHTTATTTTAAVATVTAPSVSTATTSSSTTVPNTVTSRALTCLQATFDLRPYTKGYEIQAQLYQVSGQTKRKNLSSKLQLSISEPPLSNLLDGNRKNMKHTVTIQVVQGLSASSEQHYYYELEFSLMPVREEILNKRPTQLTVSHVLGEDQTDDGSWRGLIMVNDVEANVNADIKLKAMHHLDEEALMEGSNVNSSSSSSPGEKSQVGSGSTDTVAILNKDVSPVDGSSVAMSMGEQSPFFEKTSNASHQEDYAAQYVGGGGGVVATALGNVSAGVNNFGARMMNPFRSASNSFLLPNNNTLESSARHVSTSSSDEDDGDDENSRKRRFTRQEKRHIRSTTMTMHEIRLLRKSSDTMRKGMLLLMICLGLAVVFALLMLQPMLERYYASFTVSSTVASLNQSMEQGVVRRLMQIPWFGGWDIQVIAVRRT</sequence>
<evidence type="ECO:0000313" key="4">
    <source>
        <dbReference type="EMBL" id="OAD04197.1"/>
    </source>
</evidence>
<proteinExistence type="predicted"/>
<feature type="compositionally biased region" description="Basic and acidic residues" evidence="1">
    <location>
        <begin position="537"/>
        <end position="556"/>
    </location>
</feature>
<dbReference type="OrthoDB" id="196858at2759"/>
<evidence type="ECO:0000256" key="2">
    <source>
        <dbReference type="SAM" id="Phobius"/>
    </source>
</evidence>
<feature type="region of interest" description="Disordered" evidence="1">
    <location>
        <begin position="1591"/>
        <end position="1613"/>
    </location>
</feature>
<gene>
    <name evidence="4" type="ORF">MUCCIDRAFT_108016</name>
</gene>
<dbReference type="InterPro" id="IPR023393">
    <property type="entry name" value="START-like_dom_sf"/>
</dbReference>
<keyword evidence="2" id="KW-0812">Transmembrane</keyword>
<comment type="caution">
    <text evidence="4">The sequence shown here is derived from an EMBL/GenBank/DDBJ whole genome shotgun (WGS) entry which is preliminary data.</text>
</comment>
<feature type="region of interest" description="Disordered" evidence="1">
    <location>
        <begin position="1059"/>
        <end position="1098"/>
    </location>
</feature>
<feature type="region of interest" description="Disordered" evidence="1">
    <location>
        <begin position="1"/>
        <end position="21"/>
    </location>
</feature>
<reference evidence="4 5" key="1">
    <citation type="submission" date="2015-06" db="EMBL/GenBank/DDBJ databases">
        <title>Expansion of signal transduction pathways in fungi by whole-genome duplication.</title>
        <authorList>
            <consortium name="DOE Joint Genome Institute"/>
            <person name="Corrochano L.M."/>
            <person name="Kuo A."/>
            <person name="Marcet-Houben M."/>
            <person name="Polaino S."/>
            <person name="Salamov A."/>
            <person name="Villalobos J.M."/>
            <person name="Alvarez M.I."/>
            <person name="Avalos J."/>
            <person name="Benito E.P."/>
            <person name="Benoit I."/>
            <person name="Burger G."/>
            <person name="Camino L.P."/>
            <person name="Canovas D."/>
            <person name="Cerda-Olmedo E."/>
            <person name="Cheng J.-F."/>
            <person name="Dominguez A."/>
            <person name="Elias M."/>
            <person name="Eslava A.P."/>
            <person name="Glaser F."/>
            <person name="Grimwood J."/>
            <person name="Gutierrez G."/>
            <person name="Heitman J."/>
            <person name="Henrissat B."/>
            <person name="Iturriaga E.A."/>
            <person name="Lang B.F."/>
            <person name="Lavin J.L."/>
            <person name="Lee S."/>
            <person name="Li W."/>
            <person name="Lindquist E."/>
            <person name="Lopez-Garcia S."/>
            <person name="Luque E.M."/>
            <person name="Marcos A.T."/>
            <person name="Martin J."/>
            <person name="Mccluskey K."/>
            <person name="Medina H.R."/>
            <person name="Miralles-Duran A."/>
            <person name="Miyazaki A."/>
            <person name="Munoz-Torres E."/>
            <person name="Oguiza J.A."/>
            <person name="Ohm R."/>
            <person name="Olmedo M."/>
            <person name="Orejas M."/>
            <person name="Ortiz-Castellanos L."/>
            <person name="Pisabarro A.G."/>
            <person name="Rodriguez-Romero J."/>
            <person name="Ruiz-Herrera J."/>
            <person name="Ruiz-Vazquez R."/>
            <person name="Sanz C."/>
            <person name="Schackwitz W."/>
            <person name="Schmutz J."/>
            <person name="Shahriari M."/>
            <person name="Shelest E."/>
            <person name="Silva-Franco F."/>
            <person name="Soanes D."/>
            <person name="Syed K."/>
            <person name="Tagua V.G."/>
            <person name="Talbot N.J."/>
            <person name="Thon M."/>
            <person name="De Vries R.P."/>
            <person name="Wiebenga A."/>
            <person name="Yadav J.S."/>
            <person name="Braun E.L."/>
            <person name="Baker S."/>
            <person name="Garre V."/>
            <person name="Horwitz B."/>
            <person name="Torres-Martinez S."/>
            <person name="Idnurm A."/>
            <person name="Herrera-Estrella A."/>
            <person name="Gabaldon T."/>
            <person name="Grigoriev I.V."/>
        </authorList>
    </citation>
    <scope>NUCLEOTIDE SEQUENCE [LARGE SCALE GENOMIC DNA]</scope>
    <source>
        <strain evidence="4 5">CBS 277.49</strain>
    </source>
</reference>
<feature type="compositionally biased region" description="Low complexity" evidence="1">
    <location>
        <begin position="1355"/>
        <end position="1369"/>
    </location>
</feature>
<dbReference type="InterPro" id="IPR051213">
    <property type="entry name" value="START_lipid_transfer"/>
</dbReference>
<feature type="region of interest" description="Disordered" evidence="1">
    <location>
        <begin position="821"/>
        <end position="845"/>
    </location>
</feature>
<dbReference type="GO" id="GO:0005737">
    <property type="term" value="C:cytoplasm"/>
    <property type="evidence" value="ECO:0007669"/>
    <property type="project" value="UniProtKB-ARBA"/>
</dbReference>
<evidence type="ECO:0000259" key="3">
    <source>
        <dbReference type="PROSITE" id="PS50848"/>
    </source>
</evidence>
<name>A0A168M079_MUCCL</name>
<protein>
    <recommendedName>
        <fullName evidence="3">START domain-containing protein</fullName>
    </recommendedName>
</protein>
<feature type="compositionally biased region" description="Polar residues" evidence="1">
    <location>
        <begin position="832"/>
        <end position="845"/>
    </location>
</feature>
<feature type="compositionally biased region" description="Basic residues" evidence="1">
    <location>
        <begin position="1727"/>
        <end position="1738"/>
    </location>
</feature>
<keyword evidence="2" id="KW-0472">Membrane</keyword>
<feature type="compositionally biased region" description="Polar residues" evidence="1">
    <location>
        <begin position="1087"/>
        <end position="1098"/>
    </location>
</feature>
<dbReference type="PANTHER" id="PTHR19308">
    <property type="entry name" value="PHOSPHATIDYLCHOLINE TRANSFER PROTEIN"/>
    <property type="match status" value="1"/>
</dbReference>
<dbReference type="GO" id="GO:0008289">
    <property type="term" value="F:lipid binding"/>
    <property type="evidence" value="ECO:0007669"/>
    <property type="project" value="InterPro"/>
</dbReference>
<feature type="domain" description="START" evidence="3">
    <location>
        <begin position="1045"/>
        <end position="1265"/>
    </location>
</feature>
<feature type="region of interest" description="Disordered" evidence="1">
    <location>
        <begin position="534"/>
        <end position="560"/>
    </location>
</feature>
<dbReference type="VEuPathDB" id="FungiDB:MUCCIDRAFT_108016"/>
<dbReference type="STRING" id="747725.A0A168M079"/>
<feature type="region of interest" description="Disordered" evidence="1">
    <location>
        <begin position="1355"/>
        <end position="1408"/>
    </location>
</feature>
<keyword evidence="2" id="KW-1133">Transmembrane helix</keyword>
<organism evidence="4 5">
    <name type="scientific">Mucor lusitanicus CBS 277.49</name>
    <dbReference type="NCBI Taxonomy" id="747725"/>
    <lineage>
        <taxon>Eukaryota</taxon>
        <taxon>Fungi</taxon>
        <taxon>Fungi incertae sedis</taxon>
        <taxon>Mucoromycota</taxon>
        <taxon>Mucoromycotina</taxon>
        <taxon>Mucoromycetes</taxon>
        <taxon>Mucorales</taxon>
        <taxon>Mucorineae</taxon>
        <taxon>Mucoraceae</taxon>
        <taxon>Mucor</taxon>
    </lineage>
</organism>
<evidence type="ECO:0000313" key="5">
    <source>
        <dbReference type="Proteomes" id="UP000077051"/>
    </source>
</evidence>
<dbReference type="Proteomes" id="UP000077051">
    <property type="component" value="Unassembled WGS sequence"/>
</dbReference>
<feature type="transmembrane region" description="Helical" evidence="2">
    <location>
        <begin position="1762"/>
        <end position="1781"/>
    </location>
</feature>
<feature type="compositionally biased region" description="Low complexity" evidence="1">
    <location>
        <begin position="1068"/>
        <end position="1086"/>
    </location>
</feature>
<feature type="compositionally biased region" description="Low complexity" evidence="1">
    <location>
        <begin position="1591"/>
        <end position="1611"/>
    </location>
</feature>
<accession>A0A168M079</accession>
<dbReference type="InterPro" id="IPR002913">
    <property type="entry name" value="START_lipid-bd_dom"/>
</dbReference>
<feature type="region of interest" description="Disordered" evidence="1">
    <location>
        <begin position="1704"/>
        <end position="1738"/>
    </location>
</feature>
<dbReference type="EMBL" id="AMYB01000003">
    <property type="protein sequence ID" value="OAD04197.1"/>
    <property type="molecule type" value="Genomic_DNA"/>
</dbReference>
<dbReference type="Gene3D" id="3.30.530.20">
    <property type="match status" value="2"/>
</dbReference>
<dbReference type="PROSITE" id="PS50848">
    <property type="entry name" value="START"/>
    <property type="match status" value="1"/>
</dbReference>